<dbReference type="Proteomes" id="UP000276953">
    <property type="component" value="Unassembled WGS sequence"/>
</dbReference>
<organism evidence="1 2">
    <name type="scientific">Chryseobacterium arthrosphaerae</name>
    <dbReference type="NCBI Taxonomy" id="651561"/>
    <lineage>
        <taxon>Bacteria</taxon>
        <taxon>Pseudomonadati</taxon>
        <taxon>Bacteroidota</taxon>
        <taxon>Flavobacteriia</taxon>
        <taxon>Flavobacteriales</taxon>
        <taxon>Weeksellaceae</taxon>
        <taxon>Chryseobacterium group</taxon>
        <taxon>Chryseobacterium</taxon>
    </lineage>
</organism>
<gene>
    <name evidence="1" type="ORF">EJ377_17480</name>
</gene>
<dbReference type="AlphaFoldDB" id="A0A3S0PNT3"/>
<sequence length="82" mass="8945">MKFRGSTAGSGNSNWSGWRDVYHTGNFNPASYITQSTLNTQLANYATLNGVQTFTNTNSFLQSPVIPNGTLGTHAVNKTRFN</sequence>
<accession>A0A3S0PNT3</accession>
<comment type="caution">
    <text evidence="1">The sequence shown here is derived from an EMBL/GenBank/DDBJ whole genome shotgun (WGS) entry which is preliminary data.</text>
</comment>
<name>A0A3S0PNT3_9FLAO</name>
<dbReference type="EMBL" id="RYFC01000003">
    <property type="protein sequence ID" value="RTZ46221.1"/>
    <property type="molecule type" value="Genomic_DNA"/>
</dbReference>
<evidence type="ECO:0000313" key="2">
    <source>
        <dbReference type="Proteomes" id="UP000276953"/>
    </source>
</evidence>
<protein>
    <submittedName>
        <fullName evidence="1">Uncharacterized protein</fullName>
    </submittedName>
</protein>
<reference evidence="1 2" key="1">
    <citation type="submission" date="2018-12" db="EMBL/GenBank/DDBJ databases">
        <title>Draft Genome Sequence of Chryseobacterium arthrosphaerae strain ED882-96 Isolated from the Blood of a Patient with Liver Cirrhosis in Taiwan.</title>
        <authorList>
            <person name="Lin J.-N."/>
            <person name="Lai C.-H."/>
            <person name="Yang C.-H."/>
            <person name="Huang Y.-H."/>
        </authorList>
    </citation>
    <scope>NUCLEOTIDE SEQUENCE [LARGE SCALE GENOMIC DNA]</scope>
    <source>
        <strain evidence="1 2">ED882-96</strain>
    </source>
</reference>
<evidence type="ECO:0000313" key="1">
    <source>
        <dbReference type="EMBL" id="RTZ46221.1"/>
    </source>
</evidence>
<proteinExistence type="predicted"/>